<dbReference type="RefSeq" id="WP_185229997.1">
    <property type="nucleotide sequence ID" value="NZ_AP023326.1"/>
</dbReference>
<dbReference type="Proteomes" id="UP000515220">
    <property type="component" value="Chromosome"/>
</dbReference>
<organism evidence="2 3">
    <name type="scientific">Acetobacter aceti</name>
    <dbReference type="NCBI Taxonomy" id="435"/>
    <lineage>
        <taxon>Bacteria</taxon>
        <taxon>Pseudomonadati</taxon>
        <taxon>Pseudomonadota</taxon>
        <taxon>Alphaproteobacteria</taxon>
        <taxon>Acetobacterales</taxon>
        <taxon>Acetobacteraceae</taxon>
        <taxon>Acetobacter</taxon>
        <taxon>Acetobacter subgen. Acetobacter</taxon>
    </lineage>
</organism>
<accession>A0A6S6PHC2</accession>
<reference evidence="2 3" key="1">
    <citation type="submission" date="2020-07" db="EMBL/GenBank/DDBJ databases">
        <title>Complete Genome Sequence of an acetic acid bacterium, Acetobacter aceti JCM20276.</title>
        <authorList>
            <person name="Hirose Y."/>
            <person name="Mihara H."/>
        </authorList>
    </citation>
    <scope>NUCLEOTIDE SEQUENCE [LARGE SCALE GENOMIC DNA]</scope>
    <source>
        <strain evidence="2 3">JCM20276</strain>
    </source>
</reference>
<gene>
    <name evidence="2" type="ORF">AAJCM20276_06250</name>
</gene>
<dbReference type="InterPro" id="IPR043764">
    <property type="entry name" value="DUF5710"/>
</dbReference>
<protein>
    <recommendedName>
        <fullName evidence="1">DUF5710 domain-containing protein</fullName>
    </recommendedName>
</protein>
<dbReference type="AlphaFoldDB" id="A0A6S6PHC2"/>
<dbReference type="EMBL" id="AP023326">
    <property type="protein sequence ID" value="BCI66001.1"/>
    <property type="molecule type" value="Genomic_DNA"/>
</dbReference>
<dbReference type="Pfam" id="PF18974">
    <property type="entry name" value="DUF5710"/>
    <property type="match status" value="1"/>
</dbReference>
<evidence type="ECO:0000259" key="1">
    <source>
        <dbReference type="Pfam" id="PF18974"/>
    </source>
</evidence>
<evidence type="ECO:0000313" key="3">
    <source>
        <dbReference type="Proteomes" id="UP000515220"/>
    </source>
</evidence>
<proteinExistence type="predicted"/>
<evidence type="ECO:0000313" key="2">
    <source>
        <dbReference type="EMBL" id="BCI66001.1"/>
    </source>
</evidence>
<feature type="domain" description="DUF5710" evidence="1">
    <location>
        <begin position="3"/>
        <end position="46"/>
    </location>
</feature>
<name>A0A6S6PHC2_ACEAC</name>
<sequence length="211" mass="23946">MSRIDLMVPFSEKDEAKALGARWDGVARVWYVPAGKDPAPFDRWLPKVIEPDVRAQNYYISRSSAPCWKCEGITRVYGFILSGSYEVSEWIEGEDDDDEGTIVWDEWTDTTVLSYVRGLPDAVLQRVKQISPHWYMDNSRTVSEPYLMNHCEHCKAKLGDFETIQEADSPLHPIYPESISRMSIMEVDEPFSASASYGISTGPDLIAVVKK</sequence>